<dbReference type="SUPFAM" id="SSF54695">
    <property type="entry name" value="POZ domain"/>
    <property type="match status" value="1"/>
</dbReference>
<feature type="region of interest" description="Disordered" evidence="2">
    <location>
        <begin position="333"/>
        <end position="368"/>
    </location>
</feature>
<dbReference type="Gene3D" id="3.30.710.10">
    <property type="entry name" value="Potassium Channel Kv1.1, Chain A"/>
    <property type="match status" value="1"/>
</dbReference>
<evidence type="ECO:0000259" key="3">
    <source>
        <dbReference type="PROSITE" id="PS50097"/>
    </source>
</evidence>
<dbReference type="PANTHER" id="PTHR23231">
    <property type="entry name" value="GERM CELL-LESS PROTEIN"/>
    <property type="match status" value="1"/>
</dbReference>
<dbReference type="SMART" id="SM00225">
    <property type="entry name" value="BTB"/>
    <property type="match status" value="1"/>
</dbReference>
<dbReference type="InterPro" id="IPR000210">
    <property type="entry name" value="BTB/POZ_dom"/>
</dbReference>
<evidence type="ECO:0000256" key="2">
    <source>
        <dbReference type="SAM" id="MobiDB-lite"/>
    </source>
</evidence>
<feature type="domain" description="BTB" evidence="3">
    <location>
        <begin position="52"/>
        <end position="122"/>
    </location>
</feature>
<keyword evidence="5" id="KW-1185">Reference proteome</keyword>
<protein>
    <recommendedName>
        <fullName evidence="3">BTB domain-containing protein</fullName>
    </recommendedName>
</protein>
<dbReference type="Pfam" id="PF00651">
    <property type="entry name" value="BTB"/>
    <property type="match status" value="1"/>
</dbReference>
<accession>A0A564YBB9</accession>
<feature type="compositionally biased region" description="Polar residues" evidence="2">
    <location>
        <begin position="343"/>
        <end position="364"/>
    </location>
</feature>
<dbReference type="InterPro" id="IPR011333">
    <property type="entry name" value="SKP1/BTB/POZ_sf"/>
</dbReference>
<dbReference type="GO" id="GO:0007281">
    <property type="term" value="P:germ cell development"/>
    <property type="evidence" value="ECO:0007669"/>
    <property type="project" value="InterPro"/>
</dbReference>
<keyword evidence="1" id="KW-0217">Developmental protein</keyword>
<dbReference type="PROSITE" id="PS50097">
    <property type="entry name" value="BTB"/>
    <property type="match status" value="1"/>
</dbReference>
<name>A0A564YBB9_HYMDI</name>
<dbReference type="Proteomes" id="UP000321570">
    <property type="component" value="Unassembled WGS sequence"/>
</dbReference>
<evidence type="ECO:0000313" key="5">
    <source>
        <dbReference type="Proteomes" id="UP000321570"/>
    </source>
</evidence>
<dbReference type="EMBL" id="CABIJS010000144">
    <property type="protein sequence ID" value="VUZ44575.1"/>
    <property type="molecule type" value="Genomic_DNA"/>
</dbReference>
<dbReference type="PANTHER" id="PTHR23231:SF17">
    <property type="entry name" value="BTB DOMAIN-CONTAINING PROTEIN"/>
    <property type="match status" value="1"/>
</dbReference>
<dbReference type="AlphaFoldDB" id="A0A564YBB9"/>
<gene>
    <name evidence="4" type="ORF">WMSIL1_LOCUS4797</name>
</gene>
<organism evidence="4 5">
    <name type="scientific">Hymenolepis diminuta</name>
    <name type="common">Rat tapeworm</name>
    <dbReference type="NCBI Taxonomy" id="6216"/>
    <lineage>
        <taxon>Eukaryota</taxon>
        <taxon>Metazoa</taxon>
        <taxon>Spiralia</taxon>
        <taxon>Lophotrochozoa</taxon>
        <taxon>Platyhelminthes</taxon>
        <taxon>Cestoda</taxon>
        <taxon>Eucestoda</taxon>
        <taxon>Cyclophyllidea</taxon>
        <taxon>Hymenolepididae</taxon>
        <taxon>Hymenolepis</taxon>
    </lineage>
</organism>
<evidence type="ECO:0000256" key="1">
    <source>
        <dbReference type="ARBA" id="ARBA00022473"/>
    </source>
</evidence>
<sequence length="528" mass="61616">MGTIMPYVTVSRPLKRKTDENLPVKVETQQYKRIRATYDYVYEQMFLKGENSDITVIALERKWHLHRVFLKHSLYFSALLEGGWKESEENVLTLKLTDENITEEGLHVIFGSFYKDQVIITKNNVIGVLAAATWFQLDEIRDHCERILCRFVKLNTVSSLYDVSVKYLLLKLEHICVSWLATRFSLVPWCKLSFEVKKKLSISLMQSVIQQPNFIVLHFEQDLFLDLLIWVYLHLHPEVPYSWPPVDFNREVYQFFQHKNFFETSEGRLYTDIFKALKWENILTSLDPTVNLISNQLIPEAWINETCRSLWLKQLKSHDFHALRHQASSSSIHIISPNHPSEQDQSPRSADSQNRHQSSPSQPVATEADDEFWEKCERFGVVIEHQRSWRWSGYAFGVDLVFSCQSNKITLTRFTEESETASLVSLLPTVKVEINLRVFSRHALFKNDHPGDTISDSLQEMLLECEDNLNAGDSGDDDSIDEIKKRLQPTTLLTRHVILQMIPNAKYELLRLPRDIRYPIVISVSVRR</sequence>
<reference evidence="4 5" key="1">
    <citation type="submission" date="2019-07" db="EMBL/GenBank/DDBJ databases">
        <authorList>
            <person name="Jastrzebski P J."/>
            <person name="Paukszto L."/>
            <person name="Jastrzebski P J."/>
        </authorList>
    </citation>
    <scope>NUCLEOTIDE SEQUENCE [LARGE SCALE GENOMIC DNA]</scope>
    <source>
        <strain evidence="4 5">WMS-il1</strain>
    </source>
</reference>
<proteinExistence type="predicted"/>
<evidence type="ECO:0000313" key="4">
    <source>
        <dbReference type="EMBL" id="VUZ44575.1"/>
    </source>
</evidence>
<dbReference type="InterPro" id="IPR043380">
    <property type="entry name" value="Gcl-like"/>
</dbReference>